<accession>A0AA36GZX1</accession>
<organism evidence="4 5">
    <name type="scientific">Cylicocyclus nassatus</name>
    <name type="common">Nematode worm</name>
    <dbReference type="NCBI Taxonomy" id="53992"/>
    <lineage>
        <taxon>Eukaryota</taxon>
        <taxon>Metazoa</taxon>
        <taxon>Ecdysozoa</taxon>
        <taxon>Nematoda</taxon>
        <taxon>Chromadorea</taxon>
        <taxon>Rhabditida</taxon>
        <taxon>Rhabditina</taxon>
        <taxon>Rhabditomorpha</taxon>
        <taxon>Strongyloidea</taxon>
        <taxon>Strongylidae</taxon>
        <taxon>Cylicocyclus</taxon>
    </lineage>
</organism>
<feature type="region of interest" description="Disordered" evidence="1">
    <location>
        <begin position="226"/>
        <end position="287"/>
    </location>
</feature>
<reference evidence="4" key="1">
    <citation type="submission" date="2023-07" db="EMBL/GenBank/DDBJ databases">
        <authorList>
            <consortium name="CYATHOMIX"/>
        </authorList>
    </citation>
    <scope>NUCLEOTIDE SEQUENCE</scope>
    <source>
        <strain evidence="4">N/A</strain>
    </source>
</reference>
<keyword evidence="5" id="KW-1185">Reference proteome</keyword>
<evidence type="ECO:0000313" key="4">
    <source>
        <dbReference type="EMBL" id="CAJ0601352.1"/>
    </source>
</evidence>
<dbReference type="Gene3D" id="3.40.33.10">
    <property type="entry name" value="CAP"/>
    <property type="match status" value="1"/>
</dbReference>
<protein>
    <recommendedName>
        <fullName evidence="3">SCP domain-containing protein</fullName>
    </recommendedName>
</protein>
<dbReference type="Proteomes" id="UP001176961">
    <property type="component" value="Unassembled WGS sequence"/>
</dbReference>
<feature type="compositionally biased region" description="Low complexity" evidence="1">
    <location>
        <begin position="226"/>
        <end position="252"/>
    </location>
</feature>
<name>A0AA36GZX1_CYLNA</name>
<dbReference type="EMBL" id="CATQJL010000305">
    <property type="protein sequence ID" value="CAJ0601352.1"/>
    <property type="molecule type" value="Genomic_DNA"/>
</dbReference>
<evidence type="ECO:0000259" key="3">
    <source>
        <dbReference type="Pfam" id="PF00188"/>
    </source>
</evidence>
<gene>
    <name evidence="4" type="ORF">CYNAS_LOCUS13335</name>
</gene>
<dbReference type="AlphaFoldDB" id="A0AA36GZX1"/>
<sequence>MQHHFRAAALLVTVISLAQTQPCKIYEDGGWYKGLAVDTQNKVLEIVNKARQKLANGEQQNGSGGENLPKAKGIADLVWDCDLEQEASVDLYCHYRKLDDPIGKTGLFRLDADLYDAIEKWTTAIDTTALKDSAITAEEVMYEPITNALYEYANLVRDTTTKIGCSKACNGFSGVQFRAYCFTDQPPLTEDDAIYTIDPMSKTTTTTNAATTTFKLTTTTVVKEATTTKTSASTTTTKANATTKPSTTRTATEGSSIPAAEKTTSCIPRRKATTLGTSEHPQQPAVF</sequence>
<feature type="domain" description="SCP" evidence="3">
    <location>
        <begin position="44"/>
        <end position="174"/>
    </location>
</feature>
<evidence type="ECO:0000256" key="2">
    <source>
        <dbReference type="SAM" id="SignalP"/>
    </source>
</evidence>
<dbReference type="InterPro" id="IPR014044">
    <property type="entry name" value="CAP_dom"/>
</dbReference>
<dbReference type="InterPro" id="IPR035940">
    <property type="entry name" value="CAP_sf"/>
</dbReference>
<keyword evidence="2" id="KW-0732">Signal</keyword>
<dbReference type="Pfam" id="PF00188">
    <property type="entry name" value="CAP"/>
    <property type="match status" value="1"/>
</dbReference>
<feature type="non-terminal residue" evidence="4">
    <location>
        <position position="1"/>
    </location>
</feature>
<dbReference type="CDD" id="cd05380">
    <property type="entry name" value="CAP_euk"/>
    <property type="match status" value="1"/>
</dbReference>
<dbReference type="SUPFAM" id="SSF55797">
    <property type="entry name" value="PR-1-like"/>
    <property type="match status" value="1"/>
</dbReference>
<proteinExistence type="predicted"/>
<feature type="chain" id="PRO_5041249536" description="SCP domain-containing protein" evidence="2">
    <location>
        <begin position="21"/>
        <end position="287"/>
    </location>
</feature>
<evidence type="ECO:0000313" key="5">
    <source>
        <dbReference type="Proteomes" id="UP001176961"/>
    </source>
</evidence>
<feature type="signal peptide" evidence="2">
    <location>
        <begin position="1"/>
        <end position="20"/>
    </location>
</feature>
<evidence type="ECO:0000256" key="1">
    <source>
        <dbReference type="SAM" id="MobiDB-lite"/>
    </source>
</evidence>
<comment type="caution">
    <text evidence="4">The sequence shown here is derived from an EMBL/GenBank/DDBJ whole genome shotgun (WGS) entry which is preliminary data.</text>
</comment>